<dbReference type="InterPro" id="IPR029058">
    <property type="entry name" value="AB_hydrolase_fold"/>
</dbReference>
<organism evidence="4">
    <name type="scientific">Selaginella moellendorffii</name>
    <name type="common">Spikemoss</name>
    <dbReference type="NCBI Taxonomy" id="88036"/>
    <lineage>
        <taxon>Eukaryota</taxon>
        <taxon>Viridiplantae</taxon>
        <taxon>Streptophyta</taxon>
        <taxon>Embryophyta</taxon>
        <taxon>Tracheophyta</taxon>
        <taxon>Lycopodiopsida</taxon>
        <taxon>Selaginellales</taxon>
        <taxon>Selaginellaceae</taxon>
        <taxon>Selaginella</taxon>
    </lineage>
</organism>
<evidence type="ECO:0000256" key="1">
    <source>
        <dbReference type="ARBA" id="ARBA00009431"/>
    </source>
</evidence>
<dbReference type="GeneID" id="9652351"/>
<keyword evidence="2" id="KW-0645">Protease</keyword>
<dbReference type="PRINTS" id="PR00724">
    <property type="entry name" value="CRBOXYPTASEC"/>
</dbReference>
<dbReference type="OrthoDB" id="443318at2759"/>
<dbReference type="EC" id="3.4.16.-" evidence="2"/>
<reference evidence="3 4" key="1">
    <citation type="journal article" date="2011" name="Science">
        <title>The Selaginella genome identifies genetic changes associated with the evolution of vascular plants.</title>
        <authorList>
            <person name="Banks J.A."/>
            <person name="Nishiyama T."/>
            <person name="Hasebe M."/>
            <person name="Bowman J.L."/>
            <person name="Gribskov M."/>
            <person name="dePamphilis C."/>
            <person name="Albert V.A."/>
            <person name="Aono N."/>
            <person name="Aoyama T."/>
            <person name="Ambrose B.A."/>
            <person name="Ashton N.W."/>
            <person name="Axtell M.J."/>
            <person name="Barker E."/>
            <person name="Barker M.S."/>
            <person name="Bennetzen J.L."/>
            <person name="Bonawitz N.D."/>
            <person name="Chapple C."/>
            <person name="Cheng C."/>
            <person name="Correa L.G."/>
            <person name="Dacre M."/>
            <person name="DeBarry J."/>
            <person name="Dreyer I."/>
            <person name="Elias M."/>
            <person name="Engstrom E.M."/>
            <person name="Estelle M."/>
            <person name="Feng L."/>
            <person name="Finet C."/>
            <person name="Floyd S.K."/>
            <person name="Frommer W.B."/>
            <person name="Fujita T."/>
            <person name="Gramzow L."/>
            <person name="Gutensohn M."/>
            <person name="Harholt J."/>
            <person name="Hattori M."/>
            <person name="Heyl A."/>
            <person name="Hirai T."/>
            <person name="Hiwatashi Y."/>
            <person name="Ishikawa M."/>
            <person name="Iwata M."/>
            <person name="Karol K.G."/>
            <person name="Koehler B."/>
            <person name="Kolukisaoglu U."/>
            <person name="Kubo M."/>
            <person name="Kurata T."/>
            <person name="Lalonde S."/>
            <person name="Li K."/>
            <person name="Li Y."/>
            <person name="Litt A."/>
            <person name="Lyons E."/>
            <person name="Manning G."/>
            <person name="Maruyama T."/>
            <person name="Michael T.P."/>
            <person name="Mikami K."/>
            <person name="Miyazaki S."/>
            <person name="Morinaga S."/>
            <person name="Murata T."/>
            <person name="Mueller-Roeber B."/>
            <person name="Nelson D.R."/>
            <person name="Obara M."/>
            <person name="Oguri Y."/>
            <person name="Olmstead R.G."/>
            <person name="Onodera N."/>
            <person name="Petersen B.L."/>
            <person name="Pils B."/>
            <person name="Prigge M."/>
            <person name="Rensing S.A."/>
            <person name="Riano-Pachon D.M."/>
            <person name="Roberts A.W."/>
            <person name="Sato Y."/>
            <person name="Scheller H.V."/>
            <person name="Schulz B."/>
            <person name="Schulz C."/>
            <person name="Shakirov E.V."/>
            <person name="Shibagaki N."/>
            <person name="Shinohara N."/>
            <person name="Shippen D.E."/>
            <person name="Soerensen I."/>
            <person name="Sotooka R."/>
            <person name="Sugimoto N."/>
            <person name="Sugita M."/>
            <person name="Sumikawa N."/>
            <person name="Tanurdzic M."/>
            <person name="Theissen G."/>
            <person name="Ulvskov P."/>
            <person name="Wakazuki S."/>
            <person name="Weng J.K."/>
            <person name="Willats W.W."/>
            <person name="Wipf D."/>
            <person name="Wolf P.G."/>
            <person name="Yang L."/>
            <person name="Zimmer A.D."/>
            <person name="Zhu Q."/>
            <person name="Mitros T."/>
            <person name="Hellsten U."/>
            <person name="Loque D."/>
            <person name="Otillar R."/>
            <person name="Salamov A."/>
            <person name="Schmutz J."/>
            <person name="Shapiro H."/>
            <person name="Lindquist E."/>
            <person name="Lucas S."/>
            <person name="Rokhsar D."/>
            <person name="Grigoriev I.V."/>
        </authorList>
    </citation>
    <scope>NUCLEOTIDE SEQUENCE [LARGE SCALE GENOMIC DNA]</scope>
</reference>
<dbReference type="HOGENOM" id="CLU_008523_10_1_1"/>
<dbReference type="FunCoup" id="D8R643">
    <property type="interactions" value="68"/>
</dbReference>
<dbReference type="EMBL" id="GL377572">
    <property type="protein sequence ID" value="EFJ32601.1"/>
    <property type="molecule type" value="Genomic_DNA"/>
</dbReference>
<dbReference type="InterPro" id="IPR001563">
    <property type="entry name" value="Peptidase_S10"/>
</dbReference>
<dbReference type="OMA" id="SAQWISC"/>
<name>D8R643_SELML</name>
<dbReference type="GO" id="GO:0006508">
    <property type="term" value="P:proteolysis"/>
    <property type="evidence" value="ECO:0007669"/>
    <property type="project" value="UniProtKB-KW"/>
</dbReference>
<proteinExistence type="inferred from homology"/>
<dbReference type="eggNOG" id="KOG1282">
    <property type="taxonomic scope" value="Eukaryota"/>
</dbReference>
<gene>
    <name evidence="3" type="primary">SCPLe2-1</name>
    <name evidence="3" type="ORF">SELMODRAFT_86355</name>
</gene>
<dbReference type="InterPro" id="IPR018202">
    <property type="entry name" value="Ser_caboxypep_ser_AS"/>
</dbReference>
<dbReference type="PANTHER" id="PTHR11802">
    <property type="entry name" value="SERINE PROTEASE FAMILY S10 SERINE CARBOXYPEPTIDASE"/>
    <property type="match status" value="1"/>
</dbReference>
<dbReference type="KEGG" id="smo:SELMODRAFT_86355"/>
<dbReference type="PANTHER" id="PTHR11802:SF454">
    <property type="entry name" value="SERINE CARBOXYPEPTIDASE-LIKE 50"/>
    <property type="match status" value="1"/>
</dbReference>
<dbReference type="Proteomes" id="UP000001514">
    <property type="component" value="Unassembled WGS sequence"/>
</dbReference>
<keyword evidence="2" id="KW-0378">Hydrolase</keyword>
<evidence type="ECO:0000313" key="4">
    <source>
        <dbReference type="Proteomes" id="UP000001514"/>
    </source>
</evidence>
<accession>D8R643</accession>
<sequence>MISALAVILAAVAGGAFYPFKFLHDQVSSPFPAEALPTISGYFPLGRSSKMFFAYYEAIEPAEALASTPIILWLQGGPGCSSMTGNFYEFGPWRTAPDLQLHRNEAPWNHRFGVLFIDNPLGTGYSIAEKDDDIPVNQDEVARDLHQALLQFFKIDPSFKNRPFFIAGESYAGKYVPALGHYLVKLSKNSSKNSSPFRLDGLMIGNGLTHPITQVQSHAATAYSFGLLDAAQRSQAEDRAKVVVASIEREDWQGGYELRTQYMEWIENVTGLATVLDVRRSVPYHCSEDGTEFLGLFLNRQEVKAALKADDSAQWISCNPRVRRIMANDTMKSVKWMVEELLLEIPILIYQGQYDIKDGVVASEDWMRELEWEHREKFFAAEKKIWKVGKSFAGYWRSYGTLTHVVVAGAGHLVPADQGVNSQQMVEKWIRSALQVKDK</sequence>
<dbReference type="GO" id="GO:0004185">
    <property type="term" value="F:serine-type carboxypeptidase activity"/>
    <property type="evidence" value="ECO:0000318"/>
    <property type="project" value="GO_Central"/>
</dbReference>
<keyword evidence="4" id="KW-1185">Reference proteome</keyword>
<evidence type="ECO:0000256" key="2">
    <source>
        <dbReference type="RuleBase" id="RU361156"/>
    </source>
</evidence>
<dbReference type="Pfam" id="PF00450">
    <property type="entry name" value="Peptidase_S10"/>
    <property type="match status" value="1"/>
</dbReference>
<dbReference type="Gramene" id="EFJ32601">
    <property type="protein sequence ID" value="EFJ32601"/>
    <property type="gene ID" value="SELMODRAFT_86355"/>
</dbReference>
<dbReference type="InParanoid" id="D8R643"/>
<comment type="similarity">
    <text evidence="1 2">Belongs to the peptidase S10 family.</text>
</comment>
<dbReference type="PROSITE" id="PS00131">
    <property type="entry name" value="CARBOXYPEPT_SER_SER"/>
    <property type="match status" value="1"/>
</dbReference>
<dbReference type="SUPFAM" id="SSF53474">
    <property type="entry name" value="alpha/beta-Hydrolases"/>
    <property type="match status" value="1"/>
</dbReference>
<evidence type="ECO:0000313" key="3">
    <source>
        <dbReference type="EMBL" id="EFJ32601.1"/>
    </source>
</evidence>
<protein>
    <recommendedName>
        <fullName evidence="2">Carboxypeptidase</fullName>
        <ecNumber evidence="2">3.4.16.-</ecNumber>
    </recommendedName>
</protein>
<dbReference type="AlphaFoldDB" id="D8R643"/>
<dbReference type="MEROPS" id="S10.003"/>
<dbReference type="Gene3D" id="3.40.50.1820">
    <property type="entry name" value="alpha/beta hydrolase"/>
    <property type="match status" value="1"/>
</dbReference>
<keyword evidence="2 3" id="KW-0121">Carboxypeptidase</keyword>